<dbReference type="Proteomes" id="UP000286038">
    <property type="component" value="Unassembled WGS sequence"/>
</dbReference>
<sequence>MKDRIKEVLKKVFELDEVHDNISQTTCAKWDSLNHLNLIVELEDEFNVSFEPEDIAEMKSLDIIEAKLNRLV</sequence>
<reference evidence="1 2" key="1">
    <citation type="submission" date="2018-08" db="EMBL/GenBank/DDBJ databases">
        <title>A genome reference for cultivated species of the human gut microbiota.</title>
        <authorList>
            <person name="Zou Y."/>
            <person name="Xue W."/>
            <person name="Luo G."/>
        </authorList>
    </citation>
    <scope>NUCLEOTIDE SEQUENCE [LARGE SCALE GENOMIC DNA]</scope>
    <source>
        <strain evidence="1 2">AF34-33</strain>
    </source>
</reference>
<evidence type="ECO:0000313" key="1">
    <source>
        <dbReference type="EMBL" id="RHM41511.1"/>
    </source>
</evidence>
<gene>
    <name evidence="1" type="ORF">DWZ68_13675</name>
</gene>
<dbReference type="RefSeq" id="WP_118450638.1">
    <property type="nucleotide sequence ID" value="NZ_CABJDM010000020.1"/>
</dbReference>
<organism evidence="1 2">
    <name type="scientific">Butyricimonas virosa</name>
    <dbReference type="NCBI Taxonomy" id="544645"/>
    <lineage>
        <taxon>Bacteria</taxon>
        <taxon>Pseudomonadati</taxon>
        <taxon>Bacteroidota</taxon>
        <taxon>Bacteroidia</taxon>
        <taxon>Bacteroidales</taxon>
        <taxon>Odoribacteraceae</taxon>
        <taxon>Butyricimonas</taxon>
    </lineage>
</organism>
<dbReference type="EMBL" id="QRPV01000020">
    <property type="protein sequence ID" value="RHM41511.1"/>
    <property type="molecule type" value="Genomic_DNA"/>
</dbReference>
<evidence type="ECO:0000313" key="2">
    <source>
        <dbReference type="Proteomes" id="UP000286038"/>
    </source>
</evidence>
<dbReference type="SUPFAM" id="SSF47336">
    <property type="entry name" value="ACP-like"/>
    <property type="match status" value="1"/>
</dbReference>
<name>A0A415QF82_9BACT</name>
<comment type="caution">
    <text evidence="1">The sequence shown here is derived from an EMBL/GenBank/DDBJ whole genome shotgun (WGS) entry which is preliminary data.</text>
</comment>
<dbReference type="AlphaFoldDB" id="A0A415QF82"/>
<proteinExistence type="predicted"/>
<accession>A0A415QF82</accession>
<protein>
    <submittedName>
        <fullName evidence="1">Acyl carrier protein</fullName>
    </submittedName>
</protein>
<dbReference type="Gene3D" id="1.10.1200.10">
    <property type="entry name" value="ACP-like"/>
    <property type="match status" value="1"/>
</dbReference>
<dbReference type="InterPro" id="IPR036736">
    <property type="entry name" value="ACP-like_sf"/>
</dbReference>